<organism evidence="2 3">
    <name type="scientific">Litchfieldia luteola</name>
    <dbReference type="NCBI Taxonomy" id="682179"/>
    <lineage>
        <taxon>Bacteria</taxon>
        <taxon>Bacillati</taxon>
        <taxon>Bacillota</taxon>
        <taxon>Bacilli</taxon>
        <taxon>Bacillales</taxon>
        <taxon>Bacillaceae</taxon>
        <taxon>Litchfieldia</taxon>
    </lineage>
</organism>
<dbReference type="Gene3D" id="1.10.3210.10">
    <property type="entry name" value="Hypothetical protein af1432"/>
    <property type="match status" value="1"/>
</dbReference>
<name>A0ABR9QGF2_9BACI</name>
<protein>
    <submittedName>
        <fullName evidence="2">HD domain-containing protein</fullName>
    </submittedName>
</protein>
<reference evidence="2 3" key="1">
    <citation type="submission" date="2020-10" db="EMBL/GenBank/DDBJ databases">
        <title>Bacillus sp. HD4P25, an endophyte from a halophyte.</title>
        <authorList>
            <person name="Sun J.-Q."/>
        </authorList>
    </citation>
    <scope>NUCLEOTIDE SEQUENCE [LARGE SCALE GENOMIC DNA]</scope>
    <source>
        <strain evidence="2 3">YIM 93174</strain>
    </source>
</reference>
<dbReference type="PANTHER" id="PTHR46246">
    <property type="entry name" value="GUANOSINE-3',5'-BIS(DIPHOSPHATE) 3'-PYROPHOSPHOHYDROLASE MESH1"/>
    <property type="match status" value="1"/>
</dbReference>
<sequence>MNLIDKAIVIAAKAHAGQTRKLTDIPYITHPFAVGMLLQKEKCSDEIIAAGILHDTVEDTDVTYEDLTNLFGSKVTSLVRAASEQDKSLSWEERKKHTIEHLKNAELDEIKVIVADKLHNLKSIKEDIETNGEDVWNRFNRGKSQQHWYYSSIVKVLAPQKEEFRLIDELEKVVVDVFGQLDTM</sequence>
<dbReference type="EMBL" id="JADCLJ010000008">
    <property type="protein sequence ID" value="MBE4907319.1"/>
    <property type="molecule type" value="Genomic_DNA"/>
</dbReference>
<dbReference type="SMART" id="SM00471">
    <property type="entry name" value="HDc"/>
    <property type="match status" value="1"/>
</dbReference>
<comment type="caution">
    <text evidence="2">The sequence shown here is derived from an EMBL/GenBank/DDBJ whole genome shotgun (WGS) entry which is preliminary data.</text>
</comment>
<accession>A0ABR9QGF2</accession>
<dbReference type="InterPro" id="IPR003607">
    <property type="entry name" value="HD/PDEase_dom"/>
</dbReference>
<dbReference type="InterPro" id="IPR052194">
    <property type="entry name" value="MESH1"/>
</dbReference>
<evidence type="ECO:0000313" key="2">
    <source>
        <dbReference type="EMBL" id="MBE4907319.1"/>
    </source>
</evidence>
<dbReference type="PANTHER" id="PTHR46246:SF1">
    <property type="entry name" value="GUANOSINE-3',5'-BIS(DIPHOSPHATE) 3'-PYROPHOSPHOHYDROLASE MESH1"/>
    <property type="match status" value="1"/>
</dbReference>
<gene>
    <name evidence="2" type="ORF">IMZ08_04495</name>
</gene>
<dbReference type="Pfam" id="PF13328">
    <property type="entry name" value="HD_4"/>
    <property type="match status" value="1"/>
</dbReference>
<evidence type="ECO:0000259" key="1">
    <source>
        <dbReference type="SMART" id="SM00471"/>
    </source>
</evidence>
<keyword evidence="3" id="KW-1185">Reference proteome</keyword>
<feature type="domain" description="HD/PDEase" evidence="1">
    <location>
        <begin position="23"/>
        <end position="130"/>
    </location>
</feature>
<proteinExistence type="predicted"/>
<dbReference type="RefSeq" id="WP_193534805.1">
    <property type="nucleotide sequence ID" value="NZ_JADCLJ010000008.1"/>
</dbReference>
<dbReference type="Proteomes" id="UP001516662">
    <property type="component" value="Unassembled WGS sequence"/>
</dbReference>
<evidence type="ECO:0000313" key="3">
    <source>
        <dbReference type="Proteomes" id="UP001516662"/>
    </source>
</evidence>
<dbReference type="SUPFAM" id="SSF109604">
    <property type="entry name" value="HD-domain/PDEase-like"/>
    <property type="match status" value="1"/>
</dbReference>